<evidence type="ECO:0000256" key="1">
    <source>
        <dbReference type="ARBA" id="ARBA00004651"/>
    </source>
</evidence>
<dbReference type="Pfam" id="PF00057">
    <property type="entry name" value="Ldl_recept_a"/>
    <property type="match status" value="1"/>
</dbReference>
<keyword evidence="11" id="KW-0675">Receptor</keyword>
<keyword evidence="5 16" id="KW-0812">Transmembrane</keyword>
<keyword evidence="8" id="KW-0297">G-protein coupled receptor</keyword>
<dbReference type="SMART" id="SM00369">
    <property type="entry name" value="LRR_TYP"/>
    <property type="match status" value="7"/>
</dbReference>
<keyword evidence="4" id="KW-0433">Leucine-rich repeat</keyword>
<evidence type="ECO:0000256" key="12">
    <source>
        <dbReference type="ARBA" id="ARBA00023180"/>
    </source>
</evidence>
<dbReference type="PROSITE" id="PS01209">
    <property type="entry name" value="LDLRA_1"/>
    <property type="match status" value="1"/>
</dbReference>
<dbReference type="InterPro" id="IPR001611">
    <property type="entry name" value="Leu-rich_rpt"/>
</dbReference>
<dbReference type="SMART" id="SM00192">
    <property type="entry name" value="LDLa"/>
    <property type="match status" value="1"/>
</dbReference>
<dbReference type="InterPro" id="IPR017452">
    <property type="entry name" value="GPCR_Rhodpsn_7TM"/>
</dbReference>
<name>A0A182UHW9_9DIPT</name>
<evidence type="ECO:0000256" key="9">
    <source>
        <dbReference type="ARBA" id="ARBA00023136"/>
    </source>
</evidence>
<feature type="transmembrane region" description="Helical" evidence="16">
    <location>
        <begin position="617"/>
        <end position="638"/>
    </location>
</feature>
<evidence type="ECO:0000256" key="5">
    <source>
        <dbReference type="ARBA" id="ARBA00022692"/>
    </source>
</evidence>
<evidence type="ECO:0000256" key="8">
    <source>
        <dbReference type="ARBA" id="ARBA00023040"/>
    </source>
</evidence>
<keyword evidence="10 14" id="KW-1015">Disulfide bond</keyword>
<dbReference type="Gene3D" id="4.10.400.10">
    <property type="entry name" value="Low-density Lipoprotein Receptor"/>
    <property type="match status" value="1"/>
</dbReference>
<dbReference type="InterPro" id="IPR002172">
    <property type="entry name" value="LDrepeatLR_classA_rpt"/>
</dbReference>
<proteinExistence type="inferred from homology"/>
<dbReference type="CDD" id="cd00112">
    <property type="entry name" value="LDLa"/>
    <property type="match status" value="1"/>
</dbReference>
<feature type="compositionally biased region" description="Basic and acidic residues" evidence="15">
    <location>
        <begin position="787"/>
        <end position="797"/>
    </location>
</feature>
<keyword evidence="12" id="KW-0325">Glycoprotein</keyword>
<feature type="transmembrane region" description="Helical" evidence="16">
    <location>
        <begin position="488"/>
        <end position="507"/>
    </location>
</feature>
<dbReference type="Pfam" id="PF13855">
    <property type="entry name" value="LRR_8"/>
    <property type="match status" value="2"/>
</dbReference>
<feature type="transmembrane region" description="Helical" evidence="16">
    <location>
        <begin position="446"/>
        <end position="467"/>
    </location>
</feature>
<organism evidence="18 19">
    <name type="scientific">Anopheles melas</name>
    <dbReference type="NCBI Taxonomy" id="34690"/>
    <lineage>
        <taxon>Eukaryota</taxon>
        <taxon>Metazoa</taxon>
        <taxon>Ecdysozoa</taxon>
        <taxon>Arthropoda</taxon>
        <taxon>Hexapoda</taxon>
        <taxon>Insecta</taxon>
        <taxon>Pterygota</taxon>
        <taxon>Neoptera</taxon>
        <taxon>Endopterygota</taxon>
        <taxon>Diptera</taxon>
        <taxon>Nematocera</taxon>
        <taxon>Culicoidea</taxon>
        <taxon>Culicidae</taxon>
        <taxon>Anophelinae</taxon>
        <taxon>Anopheles</taxon>
    </lineage>
</organism>
<evidence type="ECO:0000256" key="4">
    <source>
        <dbReference type="ARBA" id="ARBA00022614"/>
    </source>
</evidence>
<keyword evidence="3" id="KW-1003">Cell membrane</keyword>
<dbReference type="InterPro" id="IPR008112">
    <property type="entry name" value="Relaxin_rcpt"/>
</dbReference>
<feature type="transmembrane region" description="Helical" evidence="16">
    <location>
        <begin position="519"/>
        <end position="546"/>
    </location>
</feature>
<evidence type="ECO:0000256" key="7">
    <source>
        <dbReference type="ARBA" id="ARBA00022989"/>
    </source>
</evidence>
<dbReference type="PANTHER" id="PTHR24372">
    <property type="entry name" value="GLYCOPROTEIN HORMONE RECEPTOR"/>
    <property type="match status" value="1"/>
</dbReference>
<dbReference type="SMART" id="SM00365">
    <property type="entry name" value="LRR_SD22"/>
    <property type="match status" value="4"/>
</dbReference>
<dbReference type="VEuPathDB" id="VectorBase:AMEC020708"/>
<dbReference type="PANTHER" id="PTHR24372:SF80">
    <property type="entry name" value="FI21465P1-RELATED"/>
    <property type="match status" value="1"/>
</dbReference>
<sequence>MRVYNKKQSSGTLRRALVLPETEYERILEQQQQQQLGGPFNRNTVTVDGVEPYPPGTVTFRCEDGFFRCNNTLQCIEQSKNCNGFPDCDDGSDELECGKEASPANEKTTAYDDVGRNYYDHYFRKRPAAINDQLPYTTCNWNDANNTCKCRGTDVLCEYKGLTGLPSVLTSENVTLLDLTGNVFIELNMNVFQRFPKLSTLVLRHCSIERIEPVKLASSIDALHLDQNGLTTLPDDFFPPGTVLRILVLSGNRIKRLGRTNFVNLEFLEELDLKDNQIDALTEDVLAPLTNLRILYLVPGMIPALVTLQTLSLARNQIETIEVCALDLPSLEHLYLSENLLTVIRNDTFGNLTNLVGLFLNSNKITHFELDAFSGIAKLATLNLQGNKFDRIDRRVLDNLTNLHHIHFTEFHHCKAALHVRVCEPKGDGISSNRHLLDNPVLRASVWIMAAIGIVGNLLVLFGRYVVGSRSSQAHAEHSLYLRHLAASDLLMGVYLGIIATADIIFRGEYLTHDEEWRMSSICAFSGFLSTLSCQSSTLLLTLVTWDRLVSVTRPLYQRSSSKTRVILRLALLWGVATAAAIAPLSATEYFGPHFYGSNGVCLSVHIHDPYAMGWEYSAGLFILVNTVSLLFIGISYLRMLQAIRVSRNETRNTLNCREKVVARRFAIIVATDCVCWMPVIVVKLVALAGYEISPSLYAWLAVLVLPINSALNPVLYTLTTAQFKQQLARFCYSLPCGAHPEYDSAIDSRNSMAQFSHNGSKRMMNRRQLSNGGAPDRRSIRSVRHRPSDASDTSDHRNHRHCFLPNSVHHPSKQGHPGAAAGCGTGMLRVPSSLPSSPSTIITNIEQDRAERDIPMEMAALVVFDGQHGPQNQNRFVCAGPPAGYERPQQGQGGSGSCGHRKHRSATAVLMLMERCSNSSTETFDF</sequence>
<dbReference type="GO" id="GO:0008528">
    <property type="term" value="F:G protein-coupled peptide receptor activity"/>
    <property type="evidence" value="ECO:0007669"/>
    <property type="project" value="TreeGrafter"/>
</dbReference>
<dbReference type="InterPro" id="IPR023415">
    <property type="entry name" value="LDLR_class-A_CS"/>
</dbReference>
<dbReference type="Gene3D" id="3.80.10.10">
    <property type="entry name" value="Ribonuclease Inhibitor"/>
    <property type="match status" value="2"/>
</dbReference>
<dbReference type="AlphaFoldDB" id="A0A182UHW9"/>
<dbReference type="GO" id="GO:0009755">
    <property type="term" value="P:hormone-mediated signaling pathway"/>
    <property type="evidence" value="ECO:0007669"/>
    <property type="project" value="TreeGrafter"/>
</dbReference>
<evidence type="ECO:0000313" key="18">
    <source>
        <dbReference type="EnsemblMetazoa" id="AMEC020708-PA"/>
    </source>
</evidence>
<dbReference type="SUPFAM" id="SSF52058">
    <property type="entry name" value="L domain-like"/>
    <property type="match status" value="1"/>
</dbReference>
<dbReference type="CDD" id="cd15137">
    <property type="entry name" value="7tmA_Relaxin_R"/>
    <property type="match status" value="1"/>
</dbReference>
<dbReference type="PRINTS" id="PR01739">
    <property type="entry name" value="RELAXINR"/>
</dbReference>
<evidence type="ECO:0000256" key="2">
    <source>
        <dbReference type="ARBA" id="ARBA00010663"/>
    </source>
</evidence>
<dbReference type="Gene3D" id="1.20.1070.10">
    <property type="entry name" value="Rhodopsin 7-helix transmembrane proteins"/>
    <property type="match status" value="1"/>
</dbReference>
<dbReference type="InterPro" id="IPR000276">
    <property type="entry name" value="GPCR_Rhodpsn"/>
</dbReference>
<dbReference type="SUPFAM" id="SSF57424">
    <property type="entry name" value="LDL receptor-like module"/>
    <property type="match status" value="1"/>
</dbReference>
<dbReference type="STRING" id="34690.A0A182UHW9"/>
<comment type="subcellular location">
    <subcellularLocation>
        <location evidence="1">Cell membrane</location>
        <topology evidence="1">Multi-pass membrane protein</topology>
    </subcellularLocation>
</comment>
<dbReference type="InterPro" id="IPR003591">
    <property type="entry name" value="Leu-rich_rpt_typical-subtyp"/>
</dbReference>
<reference evidence="19" key="1">
    <citation type="submission" date="2014-01" db="EMBL/GenBank/DDBJ databases">
        <title>The Genome Sequence of Anopheles melas CM1001059_A (V2).</title>
        <authorList>
            <consortium name="The Broad Institute Genomics Platform"/>
            <person name="Neafsey D.E."/>
            <person name="Besansky N."/>
            <person name="Howell P."/>
            <person name="Walton C."/>
            <person name="Young S.K."/>
            <person name="Zeng Q."/>
            <person name="Gargeya S."/>
            <person name="Fitzgerald M."/>
            <person name="Haas B."/>
            <person name="Abouelleil A."/>
            <person name="Allen A.W."/>
            <person name="Alvarado L."/>
            <person name="Arachchi H.M."/>
            <person name="Berlin A.M."/>
            <person name="Chapman S.B."/>
            <person name="Gainer-Dewar J."/>
            <person name="Goldberg J."/>
            <person name="Griggs A."/>
            <person name="Gujja S."/>
            <person name="Hansen M."/>
            <person name="Howarth C."/>
            <person name="Imamovic A."/>
            <person name="Ireland A."/>
            <person name="Larimer J."/>
            <person name="McCowan C."/>
            <person name="Murphy C."/>
            <person name="Pearson M."/>
            <person name="Poon T.W."/>
            <person name="Priest M."/>
            <person name="Roberts A."/>
            <person name="Saif S."/>
            <person name="Shea T."/>
            <person name="Sisk P."/>
            <person name="Sykes S."/>
            <person name="Wortman J."/>
            <person name="Nusbaum C."/>
            <person name="Birren B."/>
        </authorList>
    </citation>
    <scope>NUCLEOTIDE SEQUENCE [LARGE SCALE GENOMIC DNA]</scope>
    <source>
        <strain evidence="19">CM1001059</strain>
    </source>
</reference>
<keyword evidence="7 16" id="KW-1133">Transmembrane helix</keyword>
<evidence type="ECO:0000256" key="10">
    <source>
        <dbReference type="ARBA" id="ARBA00023157"/>
    </source>
</evidence>
<feature type="disulfide bond" evidence="14">
    <location>
        <begin position="82"/>
        <end position="97"/>
    </location>
</feature>
<dbReference type="Proteomes" id="UP000075902">
    <property type="component" value="Unassembled WGS sequence"/>
</dbReference>
<dbReference type="PRINTS" id="PR00237">
    <property type="entry name" value="GPCRRHODOPSN"/>
</dbReference>
<evidence type="ECO:0000256" key="13">
    <source>
        <dbReference type="ARBA" id="ARBA00023224"/>
    </source>
</evidence>
<feature type="region of interest" description="Disordered" evidence="15">
    <location>
        <begin position="757"/>
        <end position="799"/>
    </location>
</feature>
<keyword evidence="6" id="KW-0677">Repeat</keyword>
<evidence type="ECO:0000256" key="16">
    <source>
        <dbReference type="SAM" id="Phobius"/>
    </source>
</evidence>
<dbReference type="FunFam" id="4.10.400.10:FF:000176">
    <property type="entry name" value="CG32637-PA protein"/>
    <property type="match status" value="1"/>
</dbReference>
<dbReference type="PROSITE" id="PS50262">
    <property type="entry name" value="G_PROTEIN_RECEP_F1_2"/>
    <property type="match status" value="1"/>
</dbReference>
<comment type="caution">
    <text evidence="14">Lacks conserved residue(s) required for the propagation of feature annotation.</text>
</comment>
<dbReference type="InterPro" id="IPR036055">
    <property type="entry name" value="LDL_receptor-like_sf"/>
</dbReference>
<dbReference type="EnsemblMetazoa" id="AMEC020708-RA">
    <property type="protein sequence ID" value="AMEC020708-PA"/>
    <property type="gene ID" value="AMEC020708"/>
</dbReference>
<dbReference type="Pfam" id="PF00001">
    <property type="entry name" value="7tm_1"/>
    <property type="match status" value="1"/>
</dbReference>
<comment type="similarity">
    <text evidence="2">Belongs to the G-protein coupled receptor 1 family.</text>
</comment>
<evidence type="ECO:0000256" key="6">
    <source>
        <dbReference type="ARBA" id="ARBA00022737"/>
    </source>
</evidence>
<dbReference type="SUPFAM" id="SSF81321">
    <property type="entry name" value="Family A G protein-coupled receptor-like"/>
    <property type="match status" value="1"/>
</dbReference>
<feature type="domain" description="G-protein coupled receptors family 1 profile" evidence="17">
    <location>
        <begin position="456"/>
        <end position="717"/>
    </location>
</feature>
<feature type="transmembrane region" description="Helical" evidence="16">
    <location>
        <begin position="666"/>
        <end position="691"/>
    </location>
</feature>
<dbReference type="FunFam" id="1.20.1070.10:FF:000023">
    <property type="entry name" value="Relaxin family peptide receptor 1"/>
    <property type="match status" value="1"/>
</dbReference>
<feature type="transmembrane region" description="Helical" evidence="16">
    <location>
        <begin position="697"/>
        <end position="720"/>
    </location>
</feature>
<evidence type="ECO:0000313" key="19">
    <source>
        <dbReference type="Proteomes" id="UP000075902"/>
    </source>
</evidence>
<keyword evidence="13" id="KW-0807">Transducer</keyword>
<evidence type="ECO:0000256" key="11">
    <source>
        <dbReference type="ARBA" id="ARBA00023170"/>
    </source>
</evidence>
<reference evidence="18" key="2">
    <citation type="submission" date="2020-05" db="UniProtKB">
        <authorList>
            <consortium name="EnsemblMetazoa"/>
        </authorList>
    </citation>
    <scope>IDENTIFICATION</scope>
    <source>
        <strain evidence="18">CM1001059</strain>
    </source>
</reference>
<evidence type="ECO:0000256" key="14">
    <source>
        <dbReference type="PROSITE-ProRule" id="PRU00124"/>
    </source>
</evidence>
<feature type="transmembrane region" description="Helical" evidence="16">
    <location>
        <begin position="566"/>
        <end position="587"/>
    </location>
</feature>
<keyword evidence="9 16" id="KW-0472">Membrane</keyword>
<dbReference type="InterPro" id="IPR032675">
    <property type="entry name" value="LRR_dom_sf"/>
</dbReference>
<evidence type="ECO:0000259" key="17">
    <source>
        <dbReference type="PROSITE" id="PS50262"/>
    </source>
</evidence>
<evidence type="ECO:0000256" key="15">
    <source>
        <dbReference type="SAM" id="MobiDB-lite"/>
    </source>
</evidence>
<evidence type="ECO:0000256" key="3">
    <source>
        <dbReference type="ARBA" id="ARBA00022475"/>
    </source>
</evidence>
<accession>A0A182UHW9</accession>
<dbReference type="FunFam" id="3.80.10.10:FF:001553">
    <property type="entry name" value="AGAP001807-PA"/>
    <property type="match status" value="1"/>
</dbReference>
<protein>
    <recommendedName>
        <fullName evidence="17">G-protein coupled receptors family 1 profile domain-containing protein</fullName>
    </recommendedName>
</protein>
<dbReference type="GO" id="GO:0007189">
    <property type="term" value="P:adenylate cyclase-activating G protein-coupled receptor signaling pathway"/>
    <property type="evidence" value="ECO:0007669"/>
    <property type="project" value="TreeGrafter"/>
</dbReference>
<dbReference type="PROSITE" id="PS50068">
    <property type="entry name" value="LDLRA_2"/>
    <property type="match status" value="1"/>
</dbReference>
<keyword evidence="19" id="KW-1185">Reference proteome</keyword>
<dbReference type="GO" id="GO:0005886">
    <property type="term" value="C:plasma membrane"/>
    <property type="evidence" value="ECO:0007669"/>
    <property type="project" value="UniProtKB-SubCell"/>
</dbReference>